<evidence type="ECO:0000313" key="3">
    <source>
        <dbReference type="EMBL" id="NVI48300.1"/>
    </source>
</evidence>
<proteinExistence type="predicted"/>
<comment type="caution">
    <text evidence="3">The sequence shown here is derived from an EMBL/GenBank/DDBJ whole genome shotgun (WGS) entry which is preliminary data.</text>
</comment>
<dbReference type="PRINTS" id="PR00038">
    <property type="entry name" value="HTHLUXR"/>
</dbReference>
<dbReference type="SMART" id="SM00421">
    <property type="entry name" value="HTH_LUXR"/>
    <property type="match status" value="1"/>
</dbReference>
<protein>
    <submittedName>
        <fullName evidence="3">Helix-turn-helix transcriptional regulator</fullName>
    </submittedName>
</protein>
<accession>A0A974A4I3</accession>
<organism evidence="3">
    <name type="scientific">Bradyrhizobium septentrionale</name>
    <dbReference type="NCBI Taxonomy" id="1404411"/>
    <lineage>
        <taxon>Bacteria</taxon>
        <taxon>Pseudomonadati</taxon>
        <taxon>Pseudomonadota</taxon>
        <taxon>Alphaproteobacteria</taxon>
        <taxon>Hyphomicrobiales</taxon>
        <taxon>Nitrobacteraceae</taxon>
        <taxon>Bradyrhizobium</taxon>
    </lineage>
</organism>
<dbReference type="Pfam" id="PF00196">
    <property type="entry name" value="GerE"/>
    <property type="match status" value="1"/>
</dbReference>
<reference evidence="3" key="1">
    <citation type="submission" date="2020-06" db="EMBL/GenBank/DDBJ databases">
        <title>Whole Genome Sequence of Bradyrhizobium sp. Strain 1S1.</title>
        <authorList>
            <person name="Bromfield E.S.P."/>
            <person name="Cloutier S."/>
        </authorList>
    </citation>
    <scope>NUCLEOTIDE SEQUENCE [LARGE SCALE GENOMIC DNA]</scope>
    <source>
        <strain evidence="3">1S1</strain>
    </source>
</reference>
<sequence>MVVVTEEQISWPYDLSLREIQVLHLVATGASNPQIAQQMFVSPRTDRSSDRARLKRILPTASPRLQIGGRLKLLMALSAHKTRENTLLQGAYCQGVAIFHHTRGRNSRSTVESAWVERASTTDRANAGRPSAPLGIAADCSRATQNTHSPESTKIPRAKQHSGVSSRTIISRCCSLPQRVDLTLGRPWRND</sequence>
<dbReference type="AlphaFoldDB" id="A0A974A4I3"/>
<name>A0A974A4I3_9BRAD</name>
<dbReference type="Gene3D" id="1.10.10.10">
    <property type="entry name" value="Winged helix-like DNA-binding domain superfamily/Winged helix DNA-binding domain"/>
    <property type="match status" value="1"/>
</dbReference>
<dbReference type="GO" id="GO:0003677">
    <property type="term" value="F:DNA binding"/>
    <property type="evidence" value="ECO:0007669"/>
    <property type="project" value="InterPro"/>
</dbReference>
<dbReference type="InterPro" id="IPR016032">
    <property type="entry name" value="Sig_transdc_resp-reg_C-effctor"/>
</dbReference>
<evidence type="ECO:0000259" key="2">
    <source>
        <dbReference type="SMART" id="SM00421"/>
    </source>
</evidence>
<evidence type="ECO:0000256" key="1">
    <source>
        <dbReference type="SAM" id="MobiDB-lite"/>
    </source>
</evidence>
<dbReference type="InterPro" id="IPR036388">
    <property type="entry name" value="WH-like_DNA-bd_sf"/>
</dbReference>
<dbReference type="GO" id="GO:0006355">
    <property type="term" value="P:regulation of DNA-templated transcription"/>
    <property type="evidence" value="ECO:0007669"/>
    <property type="project" value="InterPro"/>
</dbReference>
<feature type="region of interest" description="Disordered" evidence="1">
    <location>
        <begin position="142"/>
        <end position="166"/>
    </location>
</feature>
<dbReference type="InterPro" id="IPR000792">
    <property type="entry name" value="Tscrpt_reg_LuxR_C"/>
</dbReference>
<dbReference type="RefSeq" id="WP_166214476.1">
    <property type="nucleotide sequence ID" value="NZ_CP088285.1"/>
</dbReference>
<feature type="domain" description="HTH luxR-type" evidence="2">
    <location>
        <begin position="12"/>
        <end position="71"/>
    </location>
</feature>
<feature type="compositionally biased region" description="Polar residues" evidence="1">
    <location>
        <begin position="142"/>
        <end position="152"/>
    </location>
</feature>
<gene>
    <name evidence="3" type="ORF">HAP48_036590</name>
</gene>
<dbReference type="SUPFAM" id="SSF46894">
    <property type="entry name" value="C-terminal effector domain of the bipartite response regulators"/>
    <property type="match status" value="1"/>
</dbReference>
<dbReference type="EMBL" id="JAAOLE020000001">
    <property type="protein sequence ID" value="NVI48300.1"/>
    <property type="molecule type" value="Genomic_DNA"/>
</dbReference>